<evidence type="ECO:0000313" key="6">
    <source>
        <dbReference type="Proteomes" id="UP000199468"/>
    </source>
</evidence>
<evidence type="ECO:0000256" key="3">
    <source>
        <dbReference type="ARBA" id="ARBA00023163"/>
    </source>
</evidence>
<evidence type="ECO:0000256" key="1">
    <source>
        <dbReference type="ARBA" id="ARBA00023015"/>
    </source>
</evidence>
<feature type="domain" description="HTH luxR-type" evidence="4">
    <location>
        <begin position="120"/>
        <end position="184"/>
    </location>
</feature>
<sequence>MDVDFRQAFENAPVGLVVGRNRIILACNHEFARIFRGSIGDLVGRTFERLYPTQSDYEETGKRVGARLSDEHSYTDDRVMRRLDGSLFWVRVSGFTYTPDDAHGHALWVFSELAKAEAAGPSLRTSLTPRERDVAALLIEGRTGKEAAKALGISPRTVDIYRARLLRKYNVNSTKRLVELLLSG</sequence>
<dbReference type="Gene3D" id="1.10.10.10">
    <property type="entry name" value="Winged helix-like DNA-binding domain superfamily/Winged helix DNA-binding domain"/>
    <property type="match status" value="1"/>
</dbReference>
<dbReference type="InterPro" id="IPR000014">
    <property type="entry name" value="PAS"/>
</dbReference>
<keyword evidence="6" id="KW-1185">Reference proteome</keyword>
<dbReference type="Pfam" id="PF00196">
    <property type="entry name" value="GerE"/>
    <property type="match status" value="1"/>
</dbReference>
<dbReference type="InterPro" id="IPR036388">
    <property type="entry name" value="WH-like_DNA-bd_sf"/>
</dbReference>
<dbReference type="PRINTS" id="PR00038">
    <property type="entry name" value="HTHLUXR"/>
</dbReference>
<reference evidence="5 6" key="1">
    <citation type="submission" date="2016-10" db="EMBL/GenBank/DDBJ databases">
        <authorList>
            <person name="Varghese N."/>
            <person name="Submissions S."/>
        </authorList>
    </citation>
    <scope>NUCLEOTIDE SEQUENCE [LARGE SCALE GENOMIC DNA]</scope>
    <source>
        <strain evidence="5 6">DSM 26672</strain>
    </source>
</reference>
<dbReference type="InterPro" id="IPR016032">
    <property type="entry name" value="Sig_transdc_resp-reg_C-effctor"/>
</dbReference>
<name>A0ABY0NEP9_9HYPH</name>
<dbReference type="InterPro" id="IPR035965">
    <property type="entry name" value="PAS-like_dom_sf"/>
</dbReference>
<dbReference type="SUPFAM" id="SSF55785">
    <property type="entry name" value="PYP-like sensor domain (PAS domain)"/>
    <property type="match status" value="1"/>
</dbReference>
<dbReference type="InterPro" id="IPR013767">
    <property type="entry name" value="PAS_fold"/>
</dbReference>
<dbReference type="EMBL" id="FNBZ01000001">
    <property type="protein sequence ID" value="SDF35382.1"/>
    <property type="molecule type" value="Genomic_DNA"/>
</dbReference>
<dbReference type="Gene3D" id="3.30.450.20">
    <property type="entry name" value="PAS domain"/>
    <property type="match status" value="1"/>
</dbReference>
<dbReference type="PANTHER" id="PTHR44688:SF16">
    <property type="entry name" value="DNA-BINDING TRANSCRIPTIONAL ACTIVATOR DEVR_DOSR"/>
    <property type="match status" value="1"/>
</dbReference>
<gene>
    <name evidence="5" type="ORF">SAMN05421844_101408</name>
</gene>
<keyword evidence="2" id="KW-0238">DNA-binding</keyword>
<evidence type="ECO:0000256" key="2">
    <source>
        <dbReference type="ARBA" id="ARBA00023125"/>
    </source>
</evidence>
<dbReference type="SUPFAM" id="SSF46894">
    <property type="entry name" value="C-terminal effector domain of the bipartite response regulators"/>
    <property type="match status" value="1"/>
</dbReference>
<dbReference type="Proteomes" id="UP000199468">
    <property type="component" value="Unassembled WGS sequence"/>
</dbReference>
<dbReference type="PROSITE" id="PS50043">
    <property type="entry name" value="HTH_LUXR_2"/>
    <property type="match status" value="1"/>
</dbReference>
<dbReference type="PANTHER" id="PTHR44688">
    <property type="entry name" value="DNA-BINDING TRANSCRIPTIONAL ACTIVATOR DEVR_DOSR"/>
    <property type="match status" value="1"/>
</dbReference>
<accession>A0ABY0NEP9</accession>
<keyword evidence="3" id="KW-0804">Transcription</keyword>
<evidence type="ECO:0000259" key="4">
    <source>
        <dbReference type="PROSITE" id="PS50043"/>
    </source>
</evidence>
<keyword evidence="1" id="KW-0805">Transcription regulation</keyword>
<dbReference type="CDD" id="cd06170">
    <property type="entry name" value="LuxR_C_like"/>
    <property type="match status" value="1"/>
</dbReference>
<protein>
    <submittedName>
        <fullName evidence="5">PAS domain S-box-containing protein</fullName>
    </submittedName>
</protein>
<dbReference type="CDD" id="cd00130">
    <property type="entry name" value="PAS"/>
    <property type="match status" value="1"/>
</dbReference>
<evidence type="ECO:0000313" key="5">
    <source>
        <dbReference type="EMBL" id="SDF35382.1"/>
    </source>
</evidence>
<organism evidence="5 6">
    <name type="scientific">Bosea robiniae</name>
    <dbReference type="NCBI Taxonomy" id="1036780"/>
    <lineage>
        <taxon>Bacteria</taxon>
        <taxon>Pseudomonadati</taxon>
        <taxon>Pseudomonadota</taxon>
        <taxon>Alphaproteobacteria</taxon>
        <taxon>Hyphomicrobiales</taxon>
        <taxon>Boseaceae</taxon>
        <taxon>Bosea</taxon>
    </lineage>
</organism>
<proteinExistence type="predicted"/>
<dbReference type="InterPro" id="IPR000792">
    <property type="entry name" value="Tscrpt_reg_LuxR_C"/>
</dbReference>
<dbReference type="Pfam" id="PF00989">
    <property type="entry name" value="PAS"/>
    <property type="match status" value="1"/>
</dbReference>
<dbReference type="SMART" id="SM00421">
    <property type="entry name" value="HTH_LUXR"/>
    <property type="match status" value="1"/>
</dbReference>
<dbReference type="NCBIfam" id="TIGR00229">
    <property type="entry name" value="sensory_box"/>
    <property type="match status" value="1"/>
</dbReference>
<comment type="caution">
    <text evidence="5">The sequence shown here is derived from an EMBL/GenBank/DDBJ whole genome shotgun (WGS) entry which is preliminary data.</text>
</comment>